<evidence type="ECO:0000256" key="1">
    <source>
        <dbReference type="ARBA" id="ARBA00006817"/>
    </source>
</evidence>
<dbReference type="InterPro" id="IPR023393">
    <property type="entry name" value="START-like_dom_sf"/>
</dbReference>
<name>A0A644Z277_9ZZZZ</name>
<dbReference type="InterPro" id="IPR013538">
    <property type="entry name" value="ASHA1/2-like_C"/>
</dbReference>
<protein>
    <recommendedName>
        <fullName evidence="2">Activator of Hsp90 ATPase homologue 1/2-like C-terminal domain-containing protein</fullName>
    </recommendedName>
</protein>
<dbReference type="EMBL" id="VSSQ01007130">
    <property type="protein sequence ID" value="MPM34946.1"/>
    <property type="molecule type" value="Genomic_DNA"/>
</dbReference>
<accession>A0A644Z277</accession>
<gene>
    <name evidence="3" type="ORF">SDC9_81536</name>
</gene>
<proteinExistence type="inferred from homology"/>
<evidence type="ECO:0000313" key="3">
    <source>
        <dbReference type="EMBL" id="MPM34946.1"/>
    </source>
</evidence>
<evidence type="ECO:0000259" key="2">
    <source>
        <dbReference type="Pfam" id="PF08327"/>
    </source>
</evidence>
<sequence>MKNKERQIITIETTVDVPVEKAWEYFNDPLHIVHWNAAMYAWHSPQAVNDLKPGGKFSYRMEARDGSMGFDFSGEYLKVVAHKEICFLLDDGRKVDVLFIPRDGQTMIKESFEAEETNDQEMQRAGWQSILSNFSRYTLNAGRMKRLNFSIRIQAPAGKVYHTMLGQDTYNQWTAVFNPTSRYEGSWAKGSEIRFLGTEEDGTSGGMLSHIAENIPERFVSIEHFGIIRKGERIISGPEVEAWAGGLENYIFTPVGDATLLNVQVDAGRDFTDYMLDTYPRALEVLKNICEQE</sequence>
<comment type="similarity">
    <text evidence="1">Belongs to the AHA1 family.</text>
</comment>
<dbReference type="AlphaFoldDB" id="A0A644Z277"/>
<dbReference type="Pfam" id="PF08327">
    <property type="entry name" value="AHSA1"/>
    <property type="match status" value="1"/>
</dbReference>
<dbReference type="SUPFAM" id="SSF55961">
    <property type="entry name" value="Bet v1-like"/>
    <property type="match status" value="2"/>
</dbReference>
<organism evidence="3">
    <name type="scientific">bioreactor metagenome</name>
    <dbReference type="NCBI Taxonomy" id="1076179"/>
    <lineage>
        <taxon>unclassified sequences</taxon>
        <taxon>metagenomes</taxon>
        <taxon>ecological metagenomes</taxon>
    </lineage>
</organism>
<comment type="caution">
    <text evidence="3">The sequence shown here is derived from an EMBL/GenBank/DDBJ whole genome shotgun (WGS) entry which is preliminary data.</text>
</comment>
<reference evidence="3" key="1">
    <citation type="submission" date="2019-08" db="EMBL/GenBank/DDBJ databases">
        <authorList>
            <person name="Kucharzyk K."/>
            <person name="Murdoch R.W."/>
            <person name="Higgins S."/>
            <person name="Loffler F."/>
        </authorList>
    </citation>
    <scope>NUCLEOTIDE SEQUENCE</scope>
</reference>
<feature type="domain" description="Activator of Hsp90 ATPase homologue 1/2-like C-terminal" evidence="2">
    <location>
        <begin position="16"/>
        <end position="137"/>
    </location>
</feature>
<dbReference type="Gene3D" id="3.30.530.20">
    <property type="match status" value="2"/>
</dbReference>